<gene>
    <name evidence="3" type="ORF">FD31_GL000858</name>
</gene>
<keyword evidence="2" id="KW-0732">Signal</keyword>
<feature type="region of interest" description="Disordered" evidence="1">
    <location>
        <begin position="108"/>
        <end position="128"/>
    </location>
</feature>
<reference evidence="3 4" key="1">
    <citation type="journal article" date="2015" name="Genome Announc.">
        <title>Expanding the biotechnology potential of lactobacilli through comparative genomics of 213 strains and associated genera.</title>
        <authorList>
            <person name="Sun Z."/>
            <person name="Harris H.M."/>
            <person name="McCann A."/>
            <person name="Guo C."/>
            <person name="Argimon S."/>
            <person name="Zhang W."/>
            <person name="Yang X."/>
            <person name="Jeffery I.B."/>
            <person name="Cooney J.C."/>
            <person name="Kagawa T.F."/>
            <person name="Liu W."/>
            <person name="Song Y."/>
            <person name="Salvetti E."/>
            <person name="Wrobel A."/>
            <person name="Rasinkangas P."/>
            <person name="Parkhill J."/>
            <person name="Rea M.C."/>
            <person name="O'Sullivan O."/>
            <person name="Ritari J."/>
            <person name="Douillard F.P."/>
            <person name="Paul Ross R."/>
            <person name="Yang R."/>
            <person name="Briner A.E."/>
            <person name="Felis G.E."/>
            <person name="de Vos W.M."/>
            <person name="Barrangou R."/>
            <person name="Klaenhammer T.R."/>
            <person name="Caufield P.W."/>
            <person name="Cui Y."/>
            <person name="Zhang H."/>
            <person name="O'Toole P.W."/>
        </authorList>
    </citation>
    <scope>NUCLEOTIDE SEQUENCE [LARGE SCALE GENOMIC DNA]</scope>
    <source>
        <strain evidence="3 4">DSM 16982</strain>
    </source>
</reference>
<dbReference type="EMBL" id="AZFV01000018">
    <property type="protein sequence ID" value="KRM15957.1"/>
    <property type="molecule type" value="Genomic_DNA"/>
</dbReference>
<keyword evidence="4" id="KW-1185">Reference proteome</keyword>
<accession>A0A0R1WEM2</accession>
<dbReference type="AlphaFoldDB" id="A0A0R1WEM2"/>
<evidence type="ECO:0000256" key="2">
    <source>
        <dbReference type="SAM" id="SignalP"/>
    </source>
</evidence>
<evidence type="ECO:0000313" key="3">
    <source>
        <dbReference type="EMBL" id="KRM15957.1"/>
    </source>
</evidence>
<feature type="signal peptide" evidence="2">
    <location>
        <begin position="1"/>
        <end position="28"/>
    </location>
</feature>
<proteinExistence type="predicted"/>
<dbReference type="SUPFAM" id="SSF57884">
    <property type="entry name" value="Ada DNA repair protein, N-terminal domain (N-Ada 10)"/>
    <property type="match status" value="1"/>
</dbReference>
<evidence type="ECO:0000313" key="4">
    <source>
        <dbReference type="Proteomes" id="UP000051302"/>
    </source>
</evidence>
<feature type="chain" id="PRO_5006412661" description="Surface layer protein A domain-containing protein" evidence="2">
    <location>
        <begin position="29"/>
        <end position="174"/>
    </location>
</feature>
<evidence type="ECO:0000256" key="1">
    <source>
        <dbReference type="SAM" id="MobiDB-lite"/>
    </source>
</evidence>
<dbReference type="Gene3D" id="3.40.10.10">
    <property type="entry name" value="DNA Methylphosphotriester Repair Domain"/>
    <property type="match status" value="1"/>
</dbReference>
<evidence type="ECO:0008006" key="5">
    <source>
        <dbReference type="Google" id="ProtNLM"/>
    </source>
</evidence>
<dbReference type="PATRIC" id="fig|1423774.3.peg.892"/>
<organism evidence="3 4">
    <name type="scientific">Companilactobacillus nantensis DSM 16982</name>
    <dbReference type="NCBI Taxonomy" id="1423774"/>
    <lineage>
        <taxon>Bacteria</taxon>
        <taxon>Bacillati</taxon>
        <taxon>Bacillota</taxon>
        <taxon>Bacilli</taxon>
        <taxon>Lactobacillales</taxon>
        <taxon>Lactobacillaceae</taxon>
        <taxon>Companilactobacillus</taxon>
    </lineage>
</organism>
<dbReference type="Proteomes" id="UP000051302">
    <property type="component" value="Unassembled WGS sequence"/>
</dbReference>
<dbReference type="InterPro" id="IPR035451">
    <property type="entry name" value="Ada-like_dom_sf"/>
</dbReference>
<protein>
    <recommendedName>
        <fullName evidence="5">Surface layer protein A domain-containing protein</fullName>
    </recommendedName>
</protein>
<comment type="caution">
    <text evidence="3">The sequence shown here is derived from an EMBL/GenBank/DDBJ whole genome shotgun (WGS) entry which is preliminary data.</text>
</comment>
<dbReference type="STRING" id="1423774.FD31_GL000858"/>
<sequence length="174" mass="18961">MMKKGLLSSLIATSLMLVGSIFPAIAQADTTTTSAVNMSETGIVTTNKLAFLAGLHGNLFTRITDRGLAPNTLWYYNQTVIGADGFKYYRVATNEWVASNYLGNVQDKTPTVTTPPAKTPNIDTNTTNGKIIGNTDSKIYHVPGQRSYNINSKNAVFFNTEQDALNAGYRKSLR</sequence>
<name>A0A0R1WEM2_9LACO</name>